<dbReference type="PROSITE" id="PS50132">
    <property type="entry name" value="RGS"/>
    <property type="match status" value="1"/>
</dbReference>
<evidence type="ECO:0000256" key="8">
    <source>
        <dbReference type="ARBA" id="ARBA00022741"/>
    </source>
</evidence>
<evidence type="ECO:0000256" key="5">
    <source>
        <dbReference type="ARBA" id="ARBA00022553"/>
    </source>
</evidence>
<keyword evidence="26" id="KW-1185">Reference proteome</keyword>
<dbReference type="EC" id="2.7.11.-" evidence="21"/>
<sequence>MVDMGALDNLIANTAYLQARKPSDCDSKELQRRRRSLALPGLQGCAELRQKLSPNFHSLCEQQPIGRRLFRDFLATVPTFREAATFLEDVQNWELAEEGPTKDSTLQGLVAACASGPAPGNPHPFFSQAMATKCQAATTEEDRVAAVTLAKSEAMAFLQEQPFKDFLTSPFYDKFLQWKLFEMQPVSDKYFTEFRVLGKGGFGEVCAVQAKNTGKMYACKKLDKKRLKKKGGEKMALLEKEILEKVSSPFIVSLAYAFESKTHLCLVMSLMNGGDLKFHIYNVGTRGLDMSRVIFYSAQIACGMLHLHELGIVYRDMKPENVLLDDLGNCRLSDLGLAVQMKGDKPITQRAGTNGYMAPEILMEKVSYSYPVDWFAMGCSIYEMVAGRTPFKDYKEKVSKEDLKQRTLQDEVKFQHDNFTEEAKDICRLFLAKKPEQRLGSREKSDDPRKHHFFKTINFPRLEAGLIEPPFVPDPSVVYAKDIGEIDDFSEVRGVEFDDKDKQFFKNFATGAVPIAWQEEIIETGLFEELNDPNRPTGCEEGNSSKSGVCLLL</sequence>
<proteinExistence type="inferred from homology"/>
<evidence type="ECO:0000256" key="15">
    <source>
        <dbReference type="ARBA" id="ARBA00037736"/>
    </source>
</evidence>
<dbReference type="InterPro" id="IPR000719">
    <property type="entry name" value="Prot_kinase_dom"/>
</dbReference>
<evidence type="ECO:0000313" key="26">
    <source>
        <dbReference type="Proteomes" id="UP000694411"/>
    </source>
</evidence>
<dbReference type="PROSITE" id="PS00107">
    <property type="entry name" value="PROTEIN_KINASE_ATP"/>
    <property type="match status" value="1"/>
</dbReference>
<dbReference type="InterPro" id="IPR016137">
    <property type="entry name" value="RGS"/>
</dbReference>
<dbReference type="Pfam" id="PF00069">
    <property type="entry name" value="Pkinase"/>
    <property type="match status" value="1"/>
</dbReference>
<dbReference type="InterPro" id="IPR017441">
    <property type="entry name" value="Protein_kinase_ATP_BS"/>
</dbReference>
<reference evidence="25" key="1">
    <citation type="submission" date="2018-05" db="EMBL/GenBank/DDBJ databases">
        <title>Whole genome of Theropithecus gelada.</title>
        <authorList>
            <person name="Chiou K.L."/>
            <person name="Snyder-Mackler N."/>
        </authorList>
    </citation>
    <scope>NUCLEOTIDE SEQUENCE [LARGE SCALE GENOMIC DNA]</scope>
</reference>
<feature type="binding site" evidence="20">
    <location>
        <position position="220"/>
    </location>
    <ligand>
        <name>ATP</name>
        <dbReference type="ChEBI" id="CHEBI:30616"/>
    </ligand>
</feature>
<dbReference type="InterPro" id="IPR008271">
    <property type="entry name" value="Ser/Thr_kinase_AS"/>
</dbReference>
<dbReference type="AlphaFoldDB" id="A0A8D2ESB9"/>
<evidence type="ECO:0000256" key="4">
    <source>
        <dbReference type="ARBA" id="ARBA00022527"/>
    </source>
</evidence>
<dbReference type="SUPFAM" id="SSF56112">
    <property type="entry name" value="Protein kinase-like (PK-like)"/>
    <property type="match status" value="1"/>
</dbReference>
<dbReference type="GO" id="GO:0016020">
    <property type="term" value="C:membrane"/>
    <property type="evidence" value="ECO:0007669"/>
    <property type="project" value="UniProtKB-SubCell"/>
</dbReference>
<feature type="domain" description="Protein kinase" evidence="22">
    <location>
        <begin position="191"/>
        <end position="454"/>
    </location>
</feature>
<feature type="domain" description="RGS" evidence="23">
    <location>
        <begin position="62"/>
        <end position="176"/>
    </location>
</feature>
<keyword evidence="14" id="KW-0844">Vision</keyword>
<dbReference type="GO" id="GO:0008277">
    <property type="term" value="P:regulation of G protein-coupled receptor signaling pathway"/>
    <property type="evidence" value="ECO:0007669"/>
    <property type="project" value="UniProtKB-ARBA"/>
</dbReference>
<evidence type="ECO:0000256" key="16">
    <source>
        <dbReference type="ARBA" id="ARBA00048717"/>
    </source>
</evidence>
<dbReference type="CTD" id="131890"/>
<feature type="domain" description="AGC-kinase C-terminal" evidence="24">
    <location>
        <begin position="455"/>
        <end position="520"/>
    </location>
</feature>
<dbReference type="CDD" id="cd05607">
    <property type="entry name" value="STKc_GRK7"/>
    <property type="match status" value="1"/>
</dbReference>
<gene>
    <name evidence="25" type="primary">GRK7</name>
</gene>
<evidence type="ECO:0000256" key="19">
    <source>
        <dbReference type="PIRSR" id="PIRSR600239-51"/>
    </source>
</evidence>
<dbReference type="SMART" id="SM00220">
    <property type="entry name" value="S_TKc"/>
    <property type="match status" value="1"/>
</dbReference>
<dbReference type="FunFam" id="1.10.167.10:FF:000027">
    <property type="entry name" value="G protein-coupled receptor kinase"/>
    <property type="match status" value="1"/>
</dbReference>
<dbReference type="PRINTS" id="PR00717">
    <property type="entry name" value="GPCRKINASE"/>
</dbReference>
<dbReference type="GO" id="GO:0007165">
    <property type="term" value="P:signal transduction"/>
    <property type="evidence" value="ECO:0007669"/>
    <property type="project" value="InterPro"/>
</dbReference>
<evidence type="ECO:0000256" key="21">
    <source>
        <dbReference type="RuleBase" id="RU000308"/>
    </source>
</evidence>
<keyword evidence="12" id="KW-0449">Lipoprotein</keyword>
<dbReference type="GO" id="GO:0050254">
    <property type="term" value="F:rhodopsin kinase activity"/>
    <property type="evidence" value="ECO:0007669"/>
    <property type="project" value="UniProtKB-EC"/>
</dbReference>
<keyword evidence="9 21" id="KW-0418">Kinase</keyword>
<evidence type="ECO:0000313" key="25">
    <source>
        <dbReference type="Ensembl" id="ENSTGEP00000011051.1"/>
    </source>
</evidence>
<dbReference type="Gene3D" id="1.10.510.10">
    <property type="entry name" value="Transferase(Phosphotransferase) domain 1"/>
    <property type="match status" value="1"/>
</dbReference>
<evidence type="ECO:0000256" key="3">
    <source>
        <dbReference type="ARBA" id="ARBA00022481"/>
    </source>
</evidence>
<keyword evidence="7 21" id="KW-0808">Transferase</keyword>
<evidence type="ECO:0000259" key="24">
    <source>
        <dbReference type="PROSITE" id="PS51285"/>
    </source>
</evidence>
<keyword evidence="11" id="KW-0472">Membrane</keyword>
<evidence type="ECO:0000256" key="20">
    <source>
        <dbReference type="PROSITE-ProRule" id="PRU10141"/>
    </source>
</evidence>
<comment type="catalytic activity">
    <reaction evidence="17">
        <text>L-seryl-[rhodopsin] + ATP = O-phospho-L-seryl-[rhodopsin] + ADP + H(+)</text>
        <dbReference type="Rhea" id="RHEA:23356"/>
        <dbReference type="Rhea" id="RHEA-COMP:14594"/>
        <dbReference type="Rhea" id="RHEA-COMP:14595"/>
        <dbReference type="ChEBI" id="CHEBI:15378"/>
        <dbReference type="ChEBI" id="CHEBI:29999"/>
        <dbReference type="ChEBI" id="CHEBI:30616"/>
        <dbReference type="ChEBI" id="CHEBI:83421"/>
        <dbReference type="ChEBI" id="CHEBI:456216"/>
        <dbReference type="EC" id="2.7.11.14"/>
    </reaction>
</comment>
<keyword evidence="10 20" id="KW-0067">ATP-binding</keyword>
<evidence type="ECO:0000256" key="6">
    <source>
        <dbReference type="ARBA" id="ARBA00022606"/>
    </source>
</evidence>
<organism evidence="25 26">
    <name type="scientific">Theropithecus gelada</name>
    <name type="common">Gelada baboon</name>
    <dbReference type="NCBI Taxonomy" id="9565"/>
    <lineage>
        <taxon>Eukaryota</taxon>
        <taxon>Metazoa</taxon>
        <taxon>Chordata</taxon>
        <taxon>Craniata</taxon>
        <taxon>Vertebrata</taxon>
        <taxon>Euteleostomi</taxon>
        <taxon>Mammalia</taxon>
        <taxon>Eutheria</taxon>
        <taxon>Euarchontoglires</taxon>
        <taxon>Primates</taxon>
        <taxon>Haplorrhini</taxon>
        <taxon>Catarrhini</taxon>
        <taxon>Cercopithecidae</taxon>
        <taxon>Cercopithecinae</taxon>
        <taxon>Theropithecus</taxon>
    </lineage>
</organism>
<dbReference type="PROSITE" id="PS00108">
    <property type="entry name" value="PROTEIN_KINASE_ST"/>
    <property type="match status" value="1"/>
</dbReference>
<dbReference type="Proteomes" id="UP000694411">
    <property type="component" value="Chromosome 2"/>
</dbReference>
<dbReference type="SMART" id="SM00315">
    <property type="entry name" value="RGS"/>
    <property type="match status" value="1"/>
</dbReference>
<dbReference type="FunFam" id="1.10.510.10:FF:000074">
    <property type="entry name" value="G protein-coupled receptor kinase"/>
    <property type="match status" value="1"/>
</dbReference>
<keyword evidence="8 20" id="KW-0547">Nucleotide-binding</keyword>
<evidence type="ECO:0000256" key="12">
    <source>
        <dbReference type="ARBA" id="ARBA00023288"/>
    </source>
</evidence>
<dbReference type="PROSITE" id="PS50011">
    <property type="entry name" value="PROTEIN_KINASE_DOM"/>
    <property type="match status" value="1"/>
</dbReference>
<dbReference type="Gene3D" id="3.30.200.20">
    <property type="entry name" value="Phosphorylase Kinase, domain 1"/>
    <property type="match status" value="1"/>
</dbReference>
<evidence type="ECO:0000256" key="14">
    <source>
        <dbReference type="ARBA" id="ARBA00023305"/>
    </source>
</evidence>
<evidence type="ECO:0000256" key="9">
    <source>
        <dbReference type="ARBA" id="ARBA00022777"/>
    </source>
</evidence>
<evidence type="ECO:0000259" key="23">
    <source>
        <dbReference type="PROSITE" id="PS50132"/>
    </source>
</evidence>
<dbReference type="Pfam" id="PF00615">
    <property type="entry name" value="RGS"/>
    <property type="match status" value="1"/>
</dbReference>
<dbReference type="InterPro" id="IPR011009">
    <property type="entry name" value="Kinase-like_dom_sf"/>
</dbReference>
<evidence type="ECO:0000256" key="17">
    <source>
        <dbReference type="ARBA" id="ARBA00049249"/>
    </source>
</evidence>
<name>A0A8D2ESB9_THEGE</name>
<comment type="function">
    <text evidence="15">Retina-specific kinase involved in the shutoff of the photoresponse and adaptation to changing light conditions via cone opsin phosphorylation, including rhodopsin (RHO).</text>
</comment>
<dbReference type="Gene3D" id="1.10.167.10">
    <property type="entry name" value="Regulator of G-protein Signalling 4, domain 2"/>
    <property type="match status" value="1"/>
</dbReference>
<dbReference type="InterPro" id="IPR036305">
    <property type="entry name" value="RGS_sf"/>
</dbReference>
<protein>
    <recommendedName>
        <fullName evidence="21">G protein-coupled receptor kinase</fullName>
        <ecNumber evidence="21">2.7.11.-</ecNumber>
    </recommendedName>
</protein>
<keyword evidence="3" id="KW-0488">Methylation</keyword>
<keyword evidence="5" id="KW-0597">Phosphoprotein</keyword>
<reference evidence="25" key="3">
    <citation type="submission" date="2025-09" db="UniProtKB">
        <authorList>
            <consortium name="Ensembl"/>
        </authorList>
    </citation>
    <scope>IDENTIFICATION</scope>
</reference>
<dbReference type="GeneID" id="112619478"/>
<dbReference type="SMART" id="SM00133">
    <property type="entry name" value="S_TK_X"/>
    <property type="match status" value="1"/>
</dbReference>
<dbReference type="PANTHER" id="PTHR24355">
    <property type="entry name" value="G PROTEIN-COUPLED RECEPTOR KINASE/RIBOSOMAL PROTEIN S6 KINASE"/>
    <property type="match status" value="1"/>
</dbReference>
<dbReference type="GO" id="GO:0005524">
    <property type="term" value="F:ATP binding"/>
    <property type="evidence" value="ECO:0007669"/>
    <property type="project" value="UniProtKB-UniRule"/>
</dbReference>
<dbReference type="InterPro" id="IPR000239">
    <property type="entry name" value="GPCR_kinase"/>
</dbReference>
<evidence type="ECO:0000256" key="10">
    <source>
        <dbReference type="ARBA" id="ARBA00022840"/>
    </source>
</evidence>
<feature type="active site" description="Proton acceptor" evidence="19">
    <location>
        <position position="316"/>
    </location>
</feature>
<dbReference type="InterPro" id="IPR000961">
    <property type="entry name" value="AGC-kinase_C"/>
</dbReference>
<evidence type="ECO:0000256" key="13">
    <source>
        <dbReference type="ARBA" id="ARBA00023289"/>
    </source>
</evidence>
<dbReference type="PROSITE" id="PS51285">
    <property type="entry name" value="AGC_KINASE_CTER"/>
    <property type="match status" value="1"/>
</dbReference>
<accession>A0A8D2ESB9</accession>
<dbReference type="GO" id="GO:0005737">
    <property type="term" value="C:cytoplasm"/>
    <property type="evidence" value="ECO:0007669"/>
    <property type="project" value="TreeGrafter"/>
</dbReference>
<comment type="subcellular location">
    <subcellularLocation>
        <location evidence="1">Membrane</location>
        <topology evidence="1">Lipid-anchor</topology>
    </subcellularLocation>
</comment>
<evidence type="ECO:0000256" key="11">
    <source>
        <dbReference type="ARBA" id="ARBA00023136"/>
    </source>
</evidence>
<comment type="similarity">
    <text evidence="2 21">Belongs to the protein kinase superfamily. AGC Ser/Thr protein kinase family. GPRK subfamily.</text>
</comment>
<keyword evidence="6" id="KW-0716">Sensory transduction</keyword>
<comment type="subunit">
    <text evidence="18">Interacts (when prenylated) with PDE6D; this promotes release from membranes.</text>
</comment>
<dbReference type="RefSeq" id="XP_025233234.1">
    <property type="nucleotide sequence ID" value="XM_025377449.1"/>
</dbReference>
<evidence type="ECO:0000256" key="7">
    <source>
        <dbReference type="ARBA" id="ARBA00022679"/>
    </source>
</evidence>
<evidence type="ECO:0000256" key="1">
    <source>
        <dbReference type="ARBA" id="ARBA00004635"/>
    </source>
</evidence>
<keyword evidence="4 21" id="KW-0723">Serine/threonine-protein kinase</keyword>
<dbReference type="InterPro" id="IPR044926">
    <property type="entry name" value="RGS_subdomain_2"/>
</dbReference>
<evidence type="ECO:0000259" key="22">
    <source>
        <dbReference type="PROSITE" id="PS50011"/>
    </source>
</evidence>
<dbReference type="Ensembl" id="ENSTGET00000013305.1">
    <property type="protein sequence ID" value="ENSTGEP00000011051.1"/>
    <property type="gene ID" value="ENSTGEG00000009059.1"/>
</dbReference>
<reference evidence="25" key="2">
    <citation type="submission" date="2025-08" db="UniProtKB">
        <authorList>
            <consortium name="Ensembl"/>
        </authorList>
    </citation>
    <scope>IDENTIFICATION</scope>
</reference>
<dbReference type="KEGG" id="tge:112619478"/>
<evidence type="ECO:0000256" key="2">
    <source>
        <dbReference type="ARBA" id="ARBA00009793"/>
    </source>
</evidence>
<evidence type="ECO:0000256" key="18">
    <source>
        <dbReference type="ARBA" id="ARBA00062388"/>
    </source>
</evidence>
<keyword evidence="13" id="KW-0636">Prenylation</keyword>
<dbReference type="GO" id="GO:0007601">
    <property type="term" value="P:visual perception"/>
    <property type="evidence" value="ECO:0007669"/>
    <property type="project" value="UniProtKB-KW"/>
</dbReference>
<dbReference type="PANTHER" id="PTHR24355:SF12">
    <property type="entry name" value="RHODOPSIN KINASE GRK7"/>
    <property type="match status" value="1"/>
</dbReference>
<dbReference type="SUPFAM" id="SSF48097">
    <property type="entry name" value="Regulator of G-protein signaling, RGS"/>
    <property type="match status" value="1"/>
</dbReference>
<comment type="catalytic activity">
    <reaction evidence="16">
        <text>L-threonyl-[rhodopsin] + ATP = O-phospho-L-threonyl-[rhodopsin] + ADP + H(+)</text>
        <dbReference type="Rhea" id="RHEA:56552"/>
        <dbReference type="Rhea" id="RHEA-COMP:14596"/>
        <dbReference type="Rhea" id="RHEA-COMP:14597"/>
        <dbReference type="ChEBI" id="CHEBI:15378"/>
        <dbReference type="ChEBI" id="CHEBI:30013"/>
        <dbReference type="ChEBI" id="CHEBI:30616"/>
        <dbReference type="ChEBI" id="CHEBI:61977"/>
        <dbReference type="ChEBI" id="CHEBI:456216"/>
        <dbReference type="EC" id="2.7.11.14"/>
    </reaction>
</comment>